<dbReference type="Gene3D" id="2.60.40.10">
    <property type="entry name" value="Immunoglobulins"/>
    <property type="match status" value="1"/>
</dbReference>
<evidence type="ECO:0000313" key="4">
    <source>
        <dbReference type="Proteomes" id="UP000004095"/>
    </source>
</evidence>
<keyword evidence="4" id="KW-1185">Reference proteome</keyword>
<dbReference type="InterPro" id="IPR011043">
    <property type="entry name" value="Gal_Oxase/kelch_b-propeller"/>
</dbReference>
<feature type="domain" description="IPT/TIG" evidence="2">
    <location>
        <begin position="40"/>
        <end position="105"/>
    </location>
</feature>
<dbReference type="Proteomes" id="UP000004095">
    <property type="component" value="Unassembled WGS sequence"/>
</dbReference>
<comment type="caution">
    <text evidence="3">The sequence shown here is derived from an EMBL/GenBank/DDBJ whole genome shotgun (WGS) entry which is preliminary data.</text>
</comment>
<accession>A1ZQA3</accession>
<dbReference type="InterPro" id="IPR014756">
    <property type="entry name" value="Ig_E-set"/>
</dbReference>
<dbReference type="SUPFAM" id="SSF50965">
    <property type="entry name" value="Galactose oxidase, central domain"/>
    <property type="match status" value="1"/>
</dbReference>
<dbReference type="OrthoDB" id="103335at2"/>
<protein>
    <submittedName>
        <fullName evidence="3">Putative exported protein</fullName>
    </submittedName>
</protein>
<reference evidence="3 4" key="1">
    <citation type="submission" date="2007-01" db="EMBL/GenBank/DDBJ databases">
        <authorList>
            <person name="Haygood M."/>
            <person name="Podell S."/>
            <person name="Anderson C."/>
            <person name="Hopkinson B."/>
            <person name="Roe K."/>
            <person name="Barbeau K."/>
            <person name="Gaasterland T."/>
            <person name="Ferriera S."/>
            <person name="Johnson J."/>
            <person name="Kravitz S."/>
            <person name="Beeson K."/>
            <person name="Sutton G."/>
            <person name="Rogers Y.-H."/>
            <person name="Friedman R."/>
            <person name="Frazier M."/>
            <person name="Venter J.C."/>
        </authorList>
    </citation>
    <scope>NUCLEOTIDE SEQUENCE [LARGE SCALE GENOMIC DNA]</scope>
    <source>
        <strain evidence="3 4">ATCC 23134</strain>
    </source>
</reference>
<dbReference type="InterPro" id="IPR013783">
    <property type="entry name" value="Ig-like_fold"/>
</dbReference>
<dbReference type="eggNOG" id="COG3055">
    <property type="taxonomic scope" value="Bacteria"/>
</dbReference>
<proteinExistence type="predicted"/>
<dbReference type="SUPFAM" id="SSF81296">
    <property type="entry name" value="E set domains"/>
    <property type="match status" value="1"/>
</dbReference>
<dbReference type="PANTHER" id="PTHR45632">
    <property type="entry name" value="LD33804P"/>
    <property type="match status" value="1"/>
</dbReference>
<organism evidence="3 4">
    <name type="scientific">Microscilla marina ATCC 23134</name>
    <dbReference type="NCBI Taxonomy" id="313606"/>
    <lineage>
        <taxon>Bacteria</taxon>
        <taxon>Pseudomonadati</taxon>
        <taxon>Bacteroidota</taxon>
        <taxon>Cytophagia</taxon>
        <taxon>Cytophagales</taxon>
        <taxon>Microscillaceae</taxon>
        <taxon>Microscilla</taxon>
    </lineage>
</organism>
<keyword evidence="1" id="KW-0732">Signal</keyword>
<feature type="signal peptide" evidence="1">
    <location>
        <begin position="1"/>
        <end position="20"/>
    </location>
</feature>
<dbReference type="Gene3D" id="2.120.10.80">
    <property type="entry name" value="Kelch-type beta propeller"/>
    <property type="match status" value="1"/>
</dbReference>
<evidence type="ECO:0000313" key="3">
    <source>
        <dbReference type="EMBL" id="EAY27512.1"/>
    </source>
</evidence>
<evidence type="ECO:0000256" key="1">
    <source>
        <dbReference type="SAM" id="SignalP"/>
    </source>
</evidence>
<dbReference type="PROSITE" id="PS51257">
    <property type="entry name" value="PROKAR_LIPOPROTEIN"/>
    <property type="match status" value="1"/>
</dbReference>
<dbReference type="EMBL" id="AAWS01000023">
    <property type="protein sequence ID" value="EAY27512.1"/>
    <property type="molecule type" value="Genomic_DNA"/>
</dbReference>
<name>A1ZQA3_MICM2</name>
<dbReference type="Pfam" id="PF01833">
    <property type="entry name" value="TIG"/>
    <property type="match status" value="1"/>
</dbReference>
<feature type="chain" id="PRO_5002642360" evidence="1">
    <location>
        <begin position="21"/>
        <end position="415"/>
    </location>
</feature>
<dbReference type="InterPro" id="IPR002909">
    <property type="entry name" value="IPT_dom"/>
</dbReference>
<dbReference type="InterPro" id="IPR015915">
    <property type="entry name" value="Kelch-typ_b-propeller"/>
</dbReference>
<gene>
    <name evidence="3" type="ORF">M23134_06913</name>
</gene>
<dbReference type="RefSeq" id="WP_002699541.1">
    <property type="nucleotide sequence ID" value="NZ_AAWS01000023.1"/>
</dbReference>
<dbReference type="AlphaFoldDB" id="A1ZQA3"/>
<sequence>MKKQLLVYISALVFIVAACAKKNEEPQPVTSVPDGDGYDIVSIVPANGKVGDEVVITTNQIQDVARVTIHGLRASISTIENEKITVTIPQYATSGKVKLEVRDKALEAESKDDFVVEYPANQLAFVGGDTRYGASGFAIGTKIYMGLGFRGQDDFWEYDTQTNAWKQLANFPGGKRGFAVSFVIDGKGYMGTGRLYNTSANTSTWYKDFWQYDPATDQWTKKADFAGSARTEAVGFAINGKGYIGTGLDERGNQNDMWEYNPTIDRWTQMADLTDDNFFGLSRKQAVCFVINNKAYIGTGNTDRKDFWEFTPTATDQWRKVADFGGVGRGSALAFTISGKGYVGTGYTESGYKNDMWQYDPATDQWTKKTDFSGGQRIWAIGFAIGNKAYIGTGWGLNNYTSSYSPMRDFWQYTP</sequence>
<evidence type="ECO:0000259" key="2">
    <source>
        <dbReference type="Pfam" id="PF01833"/>
    </source>
</evidence>